<comment type="caution">
    <text evidence="3">The sequence shown here is derived from an EMBL/GenBank/DDBJ whole genome shotgun (WGS) entry which is preliminary data.</text>
</comment>
<accession>A0A662DA15</accession>
<proteinExistence type="predicted"/>
<evidence type="ECO:0000259" key="1">
    <source>
        <dbReference type="Pfam" id="PF13173"/>
    </source>
</evidence>
<dbReference type="InterPro" id="IPR041682">
    <property type="entry name" value="AAA_14"/>
</dbReference>
<dbReference type="SUPFAM" id="SSF52540">
    <property type="entry name" value="P-loop containing nucleoside triphosphate hydrolases"/>
    <property type="match status" value="1"/>
</dbReference>
<dbReference type="PANTHER" id="PTHR33295">
    <property type="entry name" value="ATPASE"/>
    <property type="match status" value="1"/>
</dbReference>
<dbReference type="PANTHER" id="PTHR33295:SF8">
    <property type="entry name" value="AAA+ ATPASE DOMAIN-CONTAINING PROTEIN"/>
    <property type="match status" value="1"/>
</dbReference>
<dbReference type="Proteomes" id="UP000267654">
    <property type="component" value="Unassembled WGS sequence"/>
</dbReference>
<dbReference type="InterPro" id="IPR027417">
    <property type="entry name" value="P-loop_NTPase"/>
</dbReference>
<dbReference type="Gene3D" id="3.40.50.300">
    <property type="entry name" value="P-loop containing nucleotide triphosphate hydrolases"/>
    <property type="match status" value="1"/>
</dbReference>
<dbReference type="AlphaFoldDB" id="A0A662DA15"/>
<evidence type="ECO:0000313" key="3">
    <source>
        <dbReference type="EMBL" id="RLE12295.1"/>
    </source>
</evidence>
<protein>
    <submittedName>
        <fullName evidence="3">Uncharacterized protein</fullName>
    </submittedName>
</protein>
<evidence type="ECO:0000313" key="4">
    <source>
        <dbReference type="Proteomes" id="UP000267654"/>
    </source>
</evidence>
<sequence length="352" mass="42207">MLNILRFNHWWRDGEVNPALRGKPRQVLKKILPYLEKRQILILKGLRRVGKTTLLYQIINHLLKEKEVSPYRIMYFSFDEEIEDFNELIQTYQREILKEDFLHTKERCYLFFDEIQKCRGWPEKLKILYDLYPNLKICTSGSAALTLVRGVKESLAGRCFEFEITPLDFPEYLDFQGITYQKERIDIFKEEILREFDLFLYTSGYIEMIGEKNPEIIKRYFRESILERVIYRDIPEQFTIREPGLIFKILKILASQPGMLVEYKSLANDLNKDQRTIANYFEYLKWSFLVRVVYFFSLNLLTSEKKRKKYYLAYPAFSSALIDEFSDELKGRLVENLFVSALKAKFFYHSTT</sequence>
<dbReference type="Pfam" id="PF13635">
    <property type="entry name" value="DUF4143"/>
    <property type="match status" value="1"/>
</dbReference>
<name>A0A662DA15_UNCAE</name>
<gene>
    <name evidence="3" type="ORF">DRI96_04775</name>
</gene>
<feature type="domain" description="AAA" evidence="1">
    <location>
        <begin position="38"/>
        <end position="173"/>
    </location>
</feature>
<evidence type="ECO:0000259" key="2">
    <source>
        <dbReference type="Pfam" id="PF13635"/>
    </source>
</evidence>
<dbReference type="InterPro" id="IPR025420">
    <property type="entry name" value="DUF4143"/>
</dbReference>
<reference evidence="3 4" key="1">
    <citation type="submission" date="2018-06" db="EMBL/GenBank/DDBJ databases">
        <title>Extensive metabolic versatility and redundancy in microbially diverse, dynamic hydrothermal sediments.</title>
        <authorList>
            <person name="Dombrowski N."/>
            <person name="Teske A."/>
            <person name="Baker B.J."/>
        </authorList>
    </citation>
    <scope>NUCLEOTIDE SEQUENCE [LARGE SCALE GENOMIC DNA]</scope>
    <source>
        <strain evidence="3">B19_G9</strain>
    </source>
</reference>
<organism evidence="3 4">
    <name type="scientific">Aerophobetes bacterium</name>
    <dbReference type="NCBI Taxonomy" id="2030807"/>
    <lineage>
        <taxon>Bacteria</taxon>
        <taxon>Candidatus Aerophobota</taxon>
    </lineage>
</organism>
<dbReference type="EMBL" id="QMQB01000169">
    <property type="protein sequence ID" value="RLE12295.1"/>
    <property type="molecule type" value="Genomic_DNA"/>
</dbReference>
<dbReference type="Pfam" id="PF13173">
    <property type="entry name" value="AAA_14"/>
    <property type="match status" value="1"/>
</dbReference>
<feature type="domain" description="DUF4143" evidence="2">
    <location>
        <begin position="232"/>
        <end position="348"/>
    </location>
</feature>